<comment type="caution">
    <text evidence="3">The sequence shown here is derived from an EMBL/GenBank/DDBJ whole genome shotgun (WGS) entry which is preliminary data.</text>
</comment>
<sequence>MKVTWRHVPLLLTLLFQSSFVKAYNWTECKIRVERIRNGTLVHDSITKDNISQFLYHGPVPGLHPSFHRPDYLSLTLDGCRKICGDPIDTFEAPQALSVAATWVFPLAILFSLPWESLHEKKVSKTLAAASNWLGSPQTALTATIFNFRGIRNCHRRVRGVGFDNWITRHYSNALYVLSVLNQFDGLETHVPFNNPRDSQPTRMLNVLIYGLFRPLSVQDESDVRHTRQLLSDLAHQLRMFRRKGVIPTLASLGTFLVAFVFSLVLTFAELGDDNTPFALSFGLLLSWLPPLVIFTIVDRNPISADRSGELISRWLFNVDAVMSWAKGDNPRQIVYQRAEDPEDTQTIDNIRWWRPQGLPEENVQVAEQPPPQLNQFELRDLGRAQVNHQARNEAQEQNHLWNHVGEFIGQGRQLKYCGLVHAVLVATDGVEFNHLGDNDLLFYARKTAINLSRRKPRSWYVVAVLSFLLVWCEIMMAFMVAFCSPTVGLGCRSLSYLLFGILSSISWFIHLSMEPSKCVRWILHFSNGLAIISLIGITGAQLTGVMNNCYCKSSALSMPGIGGYMDFENAAFYRDHFNSGYYWGFAAVLGGAIPLIAFLVALFWWVKCKHLWSANEKGQGNFHNNATDRLWLG</sequence>
<reference evidence="3" key="1">
    <citation type="journal article" date="2021" name="Nat. Commun.">
        <title>Genetic determinants of endophytism in the Arabidopsis root mycobiome.</title>
        <authorList>
            <person name="Mesny F."/>
            <person name="Miyauchi S."/>
            <person name="Thiergart T."/>
            <person name="Pickel B."/>
            <person name="Atanasova L."/>
            <person name="Karlsson M."/>
            <person name="Huettel B."/>
            <person name="Barry K.W."/>
            <person name="Haridas S."/>
            <person name="Chen C."/>
            <person name="Bauer D."/>
            <person name="Andreopoulos W."/>
            <person name="Pangilinan J."/>
            <person name="LaButti K."/>
            <person name="Riley R."/>
            <person name="Lipzen A."/>
            <person name="Clum A."/>
            <person name="Drula E."/>
            <person name="Henrissat B."/>
            <person name="Kohler A."/>
            <person name="Grigoriev I.V."/>
            <person name="Martin F.M."/>
            <person name="Hacquard S."/>
        </authorList>
    </citation>
    <scope>NUCLEOTIDE SEQUENCE</scope>
    <source>
        <strain evidence="3">MPI-CAGE-AT-0023</strain>
    </source>
</reference>
<keyword evidence="4" id="KW-1185">Reference proteome</keyword>
<dbReference type="OrthoDB" id="5392263at2759"/>
<evidence type="ECO:0000313" key="3">
    <source>
        <dbReference type="EMBL" id="KAH7260632.1"/>
    </source>
</evidence>
<organism evidence="3 4">
    <name type="scientific">Fusarium redolens</name>
    <dbReference type="NCBI Taxonomy" id="48865"/>
    <lineage>
        <taxon>Eukaryota</taxon>
        <taxon>Fungi</taxon>
        <taxon>Dikarya</taxon>
        <taxon>Ascomycota</taxon>
        <taxon>Pezizomycotina</taxon>
        <taxon>Sordariomycetes</taxon>
        <taxon>Hypocreomycetidae</taxon>
        <taxon>Hypocreales</taxon>
        <taxon>Nectriaceae</taxon>
        <taxon>Fusarium</taxon>
        <taxon>Fusarium redolens species complex</taxon>
    </lineage>
</organism>
<name>A0A9P9HPW3_FUSRE</name>
<feature type="transmembrane region" description="Helical" evidence="1">
    <location>
        <begin position="519"/>
        <end position="538"/>
    </location>
</feature>
<keyword evidence="1" id="KW-1133">Transmembrane helix</keyword>
<accession>A0A9P9HPW3</accession>
<evidence type="ECO:0000256" key="1">
    <source>
        <dbReference type="SAM" id="Phobius"/>
    </source>
</evidence>
<feature type="transmembrane region" description="Helical" evidence="1">
    <location>
        <begin position="278"/>
        <end position="298"/>
    </location>
</feature>
<dbReference type="RefSeq" id="XP_046052509.1">
    <property type="nucleotide sequence ID" value="XM_046197997.1"/>
</dbReference>
<dbReference type="EMBL" id="JAGMUX010000004">
    <property type="protein sequence ID" value="KAH7260632.1"/>
    <property type="molecule type" value="Genomic_DNA"/>
</dbReference>
<feature type="transmembrane region" description="Helical" evidence="1">
    <location>
        <begin position="582"/>
        <end position="607"/>
    </location>
</feature>
<keyword evidence="1" id="KW-0812">Transmembrane</keyword>
<keyword evidence="2" id="KW-0732">Signal</keyword>
<feature type="signal peptide" evidence="2">
    <location>
        <begin position="1"/>
        <end position="23"/>
    </location>
</feature>
<evidence type="ECO:0000256" key="2">
    <source>
        <dbReference type="SAM" id="SignalP"/>
    </source>
</evidence>
<gene>
    <name evidence="3" type="ORF">BKA55DRAFT_672532</name>
</gene>
<dbReference type="Proteomes" id="UP000720189">
    <property type="component" value="Unassembled WGS sequence"/>
</dbReference>
<dbReference type="AlphaFoldDB" id="A0A9P9HPW3"/>
<feature type="chain" id="PRO_5040429242" evidence="2">
    <location>
        <begin position="24"/>
        <end position="634"/>
    </location>
</feature>
<keyword evidence="1" id="KW-0472">Membrane</keyword>
<evidence type="ECO:0000313" key="4">
    <source>
        <dbReference type="Proteomes" id="UP000720189"/>
    </source>
</evidence>
<feature type="transmembrane region" description="Helical" evidence="1">
    <location>
        <begin position="460"/>
        <end position="483"/>
    </location>
</feature>
<proteinExistence type="predicted"/>
<protein>
    <submittedName>
        <fullName evidence="3">Uncharacterized protein</fullName>
    </submittedName>
</protein>
<feature type="transmembrane region" description="Helical" evidence="1">
    <location>
        <begin position="246"/>
        <end position="266"/>
    </location>
</feature>
<dbReference type="GeneID" id="70227951"/>
<feature type="transmembrane region" description="Helical" evidence="1">
    <location>
        <begin position="495"/>
        <end position="512"/>
    </location>
</feature>